<sequence>MKSLKKADIDEVKALKKPPGGVKLTMEVLCYMFNVKPVKKNDPDNPGKKISDFLEAARATFLADAKLMLDMLIQFDKDNIPDKVIRQIDPFITDESLGFTPTLIEKASKACKALCQWAHAMHKYHFVALGVAPKKAKLAEAQTELDKVMAVLNDAKAQLQAVVDKLAELEQGYNDAVAKKEELANKAKKCEVQLANAAKLIGGLGGEEIRWKQTVEDLTVSYVNLVGDVLVSSGTISYLGPFTFDFRTKITSVWHTGLQQRLVPHTPMCDLEKTMGNPVEIRQWNLNDLPTDQLSTQNGIIMSKATRWPLLIDPQGQANRFIKTMGKNADFCENGMDIVKMSDKNFLRGLENGVRFGKWVLMENIGEELDASLEPILLQQKFKQGGQEMMRIGDNTIPYNDSFKFYMTTKLPNPHYAPEVQVKVSLLNFTITEKGLEEQLLNITVQEELPDLAEKKAELVTANAAANKQLYDIESNILHLLSSAEGNILDNTDLIDTLADAKNTSEEIKLQMKESEETEKEIEETSEKYRPVAKRASLLYFCISSLCNVDPMYQYALPWFTQLFIRGIGQAPPSNDLYVRLDNLNNFFTYSLYVNICRSLFERHKLLFSFLLTIKILQGDDLVDPLDWRFLISGMSMSGKPKVDLPNPDPEWITSSTWTEILTLNTLPNFVDFALHFGSRTAKWRQVFDSSTPEVAEFPAPYDGLTGLRRLSILRCLRRDKAMDGVLNFVVETMGQQYVEPPPFDIRGCYNDSAPTSPLVFVLSTGSDPNKDLFTFAGEVGAEVQSIALGQGQGQIALNLVNKGFETGDWILLQNCHLALSWMPELEKLCDDFEPSKMHENFRLWLTSMPSPAFPVLVLQMSVKMTKEPPKGLKANMKSTYIKLTDEELTKTRKPEEFRKLLFGLCFYHALAIERKKFGPLGWNVPYEFNDTDLDISRAQLELYVEEYDEIPYQVLTQLVSVVNYGGRITDDKDMRTSDIILNTFFTLKILEENYTFSKSGIYFSITPDRDAPQKSYLDYIETLPLVPEPEAFGMHENANITCAITDTDENFGIIVSLQPRVSGGVGASREEQIGAIAADLEARLSPLFDVEQTAMRYPTDYHESMNTVLVQEIQRYNNLLEVMVVSLKDVQRALKGQVLLSSELEAMGDNMFNQLVPQNWEAKAYPSLKPLTPWYDDLLRRCKFLADWIEEGIPSVYWISGFFFPQGFMTGIVQNFARKYQLPIDTVSLGYKMMEESAEQLVEKPKDGAYIDGLFLEGARWHKGRKELVDPKPKELFSPMPVIHLQPEQGRQQPKGGIYRCPVYKILTRTGTLSTTGHSTNFVCWIEIPSNKATIWRSSLVSETNAQVKFCDQDYWIKAGVACFCALRY</sequence>
<dbReference type="InterPro" id="IPR027417">
    <property type="entry name" value="P-loop_NTPase"/>
</dbReference>
<keyword evidence="4" id="KW-0493">Microtubule</keyword>
<evidence type="ECO:0000313" key="19">
    <source>
        <dbReference type="EMBL" id="CAE0637112.1"/>
    </source>
</evidence>
<evidence type="ECO:0000256" key="9">
    <source>
        <dbReference type="ARBA" id="ARBA00023069"/>
    </source>
</evidence>
<dbReference type="GO" id="GO:0008569">
    <property type="term" value="F:minus-end-directed microtubule motor activity"/>
    <property type="evidence" value="ECO:0007669"/>
    <property type="project" value="InterPro"/>
</dbReference>
<dbReference type="Gene3D" id="1.20.920.20">
    <property type="match status" value="1"/>
</dbReference>
<dbReference type="Pfam" id="PF03028">
    <property type="entry name" value="Dynein_heavy"/>
    <property type="match status" value="1"/>
</dbReference>
<evidence type="ECO:0000256" key="2">
    <source>
        <dbReference type="ARBA" id="ARBA00004245"/>
    </source>
</evidence>
<dbReference type="Gene3D" id="1.20.1270.280">
    <property type="match status" value="1"/>
</dbReference>
<evidence type="ECO:0000256" key="10">
    <source>
        <dbReference type="ARBA" id="ARBA00023175"/>
    </source>
</evidence>
<name>A0A7S3XZV8_HETAK</name>
<dbReference type="InterPro" id="IPR042219">
    <property type="entry name" value="AAA_lid_11_sf"/>
</dbReference>
<keyword evidence="8 13" id="KW-0175">Coiled coil</keyword>
<dbReference type="Pfam" id="PF12781">
    <property type="entry name" value="AAA_9"/>
    <property type="match status" value="1"/>
</dbReference>
<dbReference type="PANTHER" id="PTHR22878">
    <property type="entry name" value="DYNEIN HEAVY CHAIN 6, AXONEMAL-LIKE-RELATED"/>
    <property type="match status" value="1"/>
</dbReference>
<evidence type="ECO:0000259" key="15">
    <source>
        <dbReference type="Pfam" id="PF12777"/>
    </source>
</evidence>
<dbReference type="InterPro" id="IPR004273">
    <property type="entry name" value="Dynein_heavy_D6_P-loop"/>
</dbReference>
<accession>A0A7S3XZV8</accession>
<dbReference type="PANTHER" id="PTHR22878:SF73">
    <property type="entry name" value="DYNEIN AXONEMAL HEAVY CHAIN 1"/>
    <property type="match status" value="1"/>
</dbReference>
<dbReference type="Pfam" id="PF18198">
    <property type="entry name" value="AAA_lid_11"/>
    <property type="match status" value="1"/>
</dbReference>
<dbReference type="InterPro" id="IPR041658">
    <property type="entry name" value="AAA_lid_11"/>
</dbReference>
<dbReference type="FunFam" id="3.40.50.300:FF:001145">
    <property type="entry name" value="Putative dynein heavy chain"/>
    <property type="match status" value="1"/>
</dbReference>
<protein>
    <recommendedName>
        <fullName evidence="20">Dynein heavy chain</fullName>
    </recommendedName>
</protein>
<feature type="domain" description="Dynein heavy chain coiled coil stalk" evidence="15">
    <location>
        <begin position="3"/>
        <end position="251"/>
    </location>
</feature>
<evidence type="ECO:0000256" key="7">
    <source>
        <dbReference type="ARBA" id="ARBA00023017"/>
    </source>
</evidence>
<feature type="domain" description="Dynein heavy chain region D6 P-loop" evidence="14">
    <location>
        <begin position="755"/>
        <end position="866"/>
    </location>
</feature>
<dbReference type="FunFam" id="1.20.1270.280:FF:000001">
    <property type="entry name" value="dynein heavy chain 7, axonemal"/>
    <property type="match status" value="1"/>
</dbReference>
<feature type="domain" description="Dynein heavy chain C-terminal" evidence="18">
    <location>
        <begin position="1047"/>
        <end position="1366"/>
    </location>
</feature>
<dbReference type="Pfam" id="PF12777">
    <property type="entry name" value="MT"/>
    <property type="match status" value="1"/>
</dbReference>
<evidence type="ECO:0000256" key="8">
    <source>
        <dbReference type="ARBA" id="ARBA00023054"/>
    </source>
</evidence>
<keyword evidence="7" id="KW-0243">Dynein</keyword>
<dbReference type="FunFam" id="1.10.8.1220:FF:000001">
    <property type="entry name" value="Dynein axonemal heavy chain 5"/>
    <property type="match status" value="1"/>
</dbReference>
<evidence type="ECO:0000259" key="17">
    <source>
        <dbReference type="Pfam" id="PF18198"/>
    </source>
</evidence>
<dbReference type="FunFam" id="3.40.50.300:FF:000362">
    <property type="entry name" value="Dynein, axonemal, heavy chain 6"/>
    <property type="match status" value="1"/>
</dbReference>
<evidence type="ECO:0000259" key="14">
    <source>
        <dbReference type="Pfam" id="PF03028"/>
    </source>
</evidence>
<evidence type="ECO:0000256" key="6">
    <source>
        <dbReference type="ARBA" id="ARBA00022840"/>
    </source>
</evidence>
<keyword evidence="5" id="KW-0547">Nucleotide-binding</keyword>
<dbReference type="GO" id="GO:0007018">
    <property type="term" value="P:microtubule-based movement"/>
    <property type="evidence" value="ECO:0007669"/>
    <property type="project" value="InterPro"/>
</dbReference>
<dbReference type="EMBL" id="HBIU01034502">
    <property type="protein sequence ID" value="CAE0637112.1"/>
    <property type="molecule type" value="Transcribed_RNA"/>
</dbReference>
<dbReference type="InterPro" id="IPR024743">
    <property type="entry name" value="Dynein_HC_stalk"/>
</dbReference>
<proteinExistence type="predicted"/>
<dbReference type="Gene3D" id="3.40.50.300">
    <property type="entry name" value="P-loop containing nucleotide triphosphate hydrolases"/>
    <property type="match status" value="2"/>
</dbReference>
<dbReference type="InterPro" id="IPR035706">
    <property type="entry name" value="AAA_9"/>
</dbReference>
<dbReference type="GO" id="GO:0051959">
    <property type="term" value="F:dynein light intermediate chain binding"/>
    <property type="evidence" value="ECO:0007669"/>
    <property type="project" value="InterPro"/>
</dbReference>
<dbReference type="GO" id="GO:0005929">
    <property type="term" value="C:cilium"/>
    <property type="evidence" value="ECO:0007669"/>
    <property type="project" value="UniProtKB-SubCell"/>
</dbReference>
<feature type="domain" description="Dynein heavy chain ATP-binding dynein motor region" evidence="16">
    <location>
        <begin position="282"/>
        <end position="508"/>
    </location>
</feature>
<evidence type="ECO:0000256" key="11">
    <source>
        <dbReference type="ARBA" id="ARBA00023212"/>
    </source>
</evidence>
<dbReference type="GO" id="GO:0005874">
    <property type="term" value="C:microtubule"/>
    <property type="evidence" value="ECO:0007669"/>
    <property type="project" value="UniProtKB-KW"/>
</dbReference>
<dbReference type="InterPro" id="IPR026983">
    <property type="entry name" value="DHC"/>
</dbReference>
<dbReference type="GO" id="GO:0045505">
    <property type="term" value="F:dynein intermediate chain binding"/>
    <property type="evidence" value="ECO:0007669"/>
    <property type="project" value="InterPro"/>
</dbReference>
<dbReference type="Pfam" id="PF18199">
    <property type="entry name" value="Dynein_C"/>
    <property type="match status" value="1"/>
</dbReference>
<dbReference type="Gene3D" id="3.10.490.20">
    <property type="match status" value="1"/>
</dbReference>
<dbReference type="GO" id="GO:0030286">
    <property type="term" value="C:dynein complex"/>
    <property type="evidence" value="ECO:0007669"/>
    <property type="project" value="UniProtKB-KW"/>
</dbReference>
<keyword evidence="12" id="KW-0966">Cell projection</keyword>
<keyword evidence="6" id="KW-0067">ATP-binding</keyword>
<feature type="domain" description="Dynein heavy chain AAA lid" evidence="17">
    <location>
        <begin position="898"/>
        <end position="1039"/>
    </location>
</feature>
<keyword evidence="10" id="KW-0505">Motor protein</keyword>
<dbReference type="GO" id="GO:0005524">
    <property type="term" value="F:ATP binding"/>
    <property type="evidence" value="ECO:0007669"/>
    <property type="project" value="UniProtKB-KW"/>
</dbReference>
<reference evidence="19" key="1">
    <citation type="submission" date="2021-01" db="EMBL/GenBank/DDBJ databases">
        <authorList>
            <person name="Corre E."/>
            <person name="Pelletier E."/>
            <person name="Niang G."/>
            <person name="Scheremetjew M."/>
            <person name="Finn R."/>
            <person name="Kale V."/>
            <person name="Holt S."/>
            <person name="Cochrane G."/>
            <person name="Meng A."/>
            <person name="Brown T."/>
            <person name="Cohen L."/>
        </authorList>
    </citation>
    <scope>NUCLEOTIDE SEQUENCE</scope>
    <source>
        <strain evidence="19">CCMP3107</strain>
    </source>
</reference>
<evidence type="ECO:0000256" key="12">
    <source>
        <dbReference type="ARBA" id="ARBA00023273"/>
    </source>
</evidence>
<evidence type="ECO:0000256" key="3">
    <source>
        <dbReference type="ARBA" id="ARBA00022490"/>
    </source>
</evidence>
<keyword evidence="11" id="KW-0206">Cytoskeleton</keyword>
<evidence type="ECO:0000259" key="18">
    <source>
        <dbReference type="Pfam" id="PF18199"/>
    </source>
</evidence>
<feature type="coiled-coil region" evidence="13">
    <location>
        <begin position="138"/>
        <end position="200"/>
    </location>
</feature>
<organism evidence="19">
    <name type="scientific">Heterosigma akashiwo</name>
    <name type="common">Chromophytic alga</name>
    <name type="synonym">Heterosigma carterae</name>
    <dbReference type="NCBI Taxonomy" id="2829"/>
    <lineage>
        <taxon>Eukaryota</taxon>
        <taxon>Sar</taxon>
        <taxon>Stramenopiles</taxon>
        <taxon>Ochrophyta</taxon>
        <taxon>Raphidophyceae</taxon>
        <taxon>Chattonellales</taxon>
        <taxon>Chattonellaceae</taxon>
        <taxon>Heterosigma</taxon>
    </lineage>
</organism>
<evidence type="ECO:0008006" key="20">
    <source>
        <dbReference type="Google" id="ProtNLM"/>
    </source>
</evidence>
<evidence type="ECO:0000259" key="16">
    <source>
        <dbReference type="Pfam" id="PF12781"/>
    </source>
</evidence>
<evidence type="ECO:0000256" key="13">
    <source>
        <dbReference type="SAM" id="Coils"/>
    </source>
</evidence>
<comment type="subcellular location">
    <subcellularLocation>
        <location evidence="1">Cell projection</location>
        <location evidence="1">Cilium</location>
    </subcellularLocation>
    <subcellularLocation>
        <location evidence="2">Cytoplasm</location>
        <location evidence="2">Cytoskeleton</location>
    </subcellularLocation>
</comment>
<dbReference type="FunFam" id="3.10.490.20:FF:000008">
    <property type="entry name" value="dynein heavy chain 2, axonemal"/>
    <property type="match status" value="1"/>
</dbReference>
<evidence type="ECO:0000256" key="4">
    <source>
        <dbReference type="ARBA" id="ARBA00022701"/>
    </source>
</evidence>
<dbReference type="FunFam" id="1.10.8.720:FF:000001">
    <property type="entry name" value="dynein heavy chain 7, axonemal"/>
    <property type="match status" value="1"/>
</dbReference>
<dbReference type="Gene3D" id="6.10.140.1060">
    <property type="match status" value="1"/>
</dbReference>
<keyword evidence="3" id="KW-0963">Cytoplasm</keyword>
<dbReference type="InterPro" id="IPR041228">
    <property type="entry name" value="Dynein_C"/>
</dbReference>
<evidence type="ECO:0000256" key="5">
    <source>
        <dbReference type="ARBA" id="ARBA00022741"/>
    </source>
</evidence>
<dbReference type="Gene3D" id="1.10.8.1220">
    <property type="match status" value="1"/>
</dbReference>
<gene>
    <name evidence="19" type="ORF">HAKA00212_LOCUS15886</name>
</gene>
<dbReference type="InterPro" id="IPR043160">
    <property type="entry name" value="Dynein_C_barrel"/>
</dbReference>
<evidence type="ECO:0000256" key="1">
    <source>
        <dbReference type="ARBA" id="ARBA00004138"/>
    </source>
</evidence>
<keyword evidence="9" id="KW-0969">Cilium</keyword>
<dbReference type="Gene3D" id="1.10.8.720">
    <property type="entry name" value="Region D6 of dynein motor"/>
    <property type="match status" value="1"/>
</dbReference>
<feature type="coiled-coil region" evidence="13">
    <location>
        <begin position="498"/>
        <end position="528"/>
    </location>
</feature>